<name>A0A975ZN90_9RHOB</name>
<dbReference type="PROSITE" id="PS00630">
    <property type="entry name" value="IMP_2"/>
    <property type="match status" value="1"/>
</dbReference>
<keyword evidence="3" id="KW-0378">Hydrolase</keyword>
<evidence type="ECO:0000313" key="6">
    <source>
        <dbReference type="EMBL" id="SEJ40867.1"/>
    </source>
</evidence>
<sequence>MSDNLPMAVHAPLTRAQKTSLLNLVRRAAKAEILPRFRALDPSEVSEKTSKLDLVTAADEAAEAMITRGLQMAFPSAVIVGEEAASRDPRILDALGDAELGFLIDPVDGTWNFAHGLSLFGTMVAATRFGKPVYGMIYDPLNDDVVVADEDSLTTWTGPRGRRRTLSTADAKPLSEMVGYIHMKLMPAEVQPLVAALYPKIGRPDALRCSAHEYRLLAEGHCDFVLSCKMTPWDHAAGVLLCQKAGGHVGFLDGREYSAAEKEGYLLCAGSEATWKTVADELGFLLGPKPESETLSDEE</sequence>
<organism evidence="6 7">
    <name type="scientific">Marinovum algicola</name>
    <dbReference type="NCBI Taxonomy" id="42444"/>
    <lineage>
        <taxon>Bacteria</taxon>
        <taxon>Pseudomonadati</taxon>
        <taxon>Pseudomonadota</taxon>
        <taxon>Alphaproteobacteria</taxon>
        <taxon>Rhodobacterales</taxon>
        <taxon>Roseobacteraceae</taxon>
        <taxon>Marinovum</taxon>
    </lineage>
</organism>
<dbReference type="EMBL" id="FNYY01000005">
    <property type="protein sequence ID" value="SEJ40867.1"/>
    <property type="molecule type" value="Genomic_DNA"/>
</dbReference>
<feature type="binding site" evidence="5">
    <location>
        <position position="234"/>
    </location>
    <ligand>
        <name>Mg(2+)</name>
        <dbReference type="ChEBI" id="CHEBI:18420"/>
        <label>1</label>
        <note>catalytic</note>
    </ligand>
</feature>
<dbReference type="Proteomes" id="UP000182932">
    <property type="component" value="Unassembled WGS sequence"/>
</dbReference>
<dbReference type="PANTHER" id="PTHR20854">
    <property type="entry name" value="INOSITOL MONOPHOSPHATASE"/>
    <property type="match status" value="1"/>
</dbReference>
<dbReference type="PROSITE" id="PS00629">
    <property type="entry name" value="IMP_1"/>
    <property type="match status" value="1"/>
</dbReference>
<dbReference type="SUPFAM" id="SSF56655">
    <property type="entry name" value="Carbohydrate phosphatase"/>
    <property type="match status" value="1"/>
</dbReference>
<dbReference type="Gene3D" id="3.30.540.10">
    <property type="entry name" value="Fructose-1,6-Bisphosphatase, subunit A, domain 1"/>
    <property type="match status" value="1"/>
</dbReference>
<feature type="binding site" evidence="5">
    <location>
        <position position="105"/>
    </location>
    <ligand>
        <name>Mg(2+)</name>
        <dbReference type="ChEBI" id="CHEBI:18420"/>
        <label>1</label>
        <note>catalytic</note>
    </ligand>
</feature>
<dbReference type="GO" id="GO:0007165">
    <property type="term" value="P:signal transduction"/>
    <property type="evidence" value="ECO:0007669"/>
    <property type="project" value="TreeGrafter"/>
</dbReference>
<comment type="similarity">
    <text evidence="1">Belongs to the inositol monophosphatase superfamily.</text>
</comment>
<keyword evidence="4 5" id="KW-0460">Magnesium</keyword>
<accession>A0A975ZN90</accession>
<dbReference type="RefSeq" id="WP_048532644.1">
    <property type="nucleotide sequence ID" value="NZ_CATMKJ010000009.1"/>
</dbReference>
<evidence type="ECO:0000256" key="3">
    <source>
        <dbReference type="ARBA" id="ARBA00022801"/>
    </source>
</evidence>
<dbReference type="InterPro" id="IPR000760">
    <property type="entry name" value="Inositol_monophosphatase-like"/>
</dbReference>
<dbReference type="InterPro" id="IPR020583">
    <property type="entry name" value="Inositol_monoP_metal-BS"/>
</dbReference>
<dbReference type="PRINTS" id="PR00377">
    <property type="entry name" value="IMPHPHTASES"/>
</dbReference>
<reference evidence="6 7" key="1">
    <citation type="submission" date="2016-10" db="EMBL/GenBank/DDBJ databases">
        <authorList>
            <person name="Varghese N."/>
            <person name="Submissions S."/>
        </authorList>
    </citation>
    <scope>NUCLEOTIDE SEQUENCE [LARGE SCALE GENOMIC DNA]</scope>
    <source>
        <strain evidence="6 7">FF3</strain>
    </source>
</reference>
<dbReference type="GeneID" id="80818217"/>
<dbReference type="GO" id="GO:0046872">
    <property type="term" value="F:metal ion binding"/>
    <property type="evidence" value="ECO:0007669"/>
    <property type="project" value="UniProtKB-KW"/>
</dbReference>
<dbReference type="AlphaFoldDB" id="A0A975ZN90"/>
<comment type="cofactor">
    <cofactor evidence="5">
        <name>Mg(2+)</name>
        <dbReference type="ChEBI" id="CHEBI:18420"/>
    </cofactor>
</comment>
<dbReference type="GO" id="GO:0046854">
    <property type="term" value="P:phosphatidylinositol phosphate biosynthetic process"/>
    <property type="evidence" value="ECO:0007669"/>
    <property type="project" value="InterPro"/>
</dbReference>
<proteinExistence type="inferred from homology"/>
<feature type="binding site" evidence="5">
    <location>
        <position position="108"/>
    </location>
    <ligand>
        <name>Mg(2+)</name>
        <dbReference type="ChEBI" id="CHEBI:18420"/>
        <label>1</label>
        <note>catalytic</note>
    </ligand>
</feature>
<evidence type="ECO:0000313" key="7">
    <source>
        <dbReference type="Proteomes" id="UP000182932"/>
    </source>
</evidence>
<gene>
    <name evidence="6" type="ORF">SAMN04487940_105253</name>
</gene>
<protein>
    <submittedName>
        <fullName evidence="6">Fructose-1,6-bisphosphatase</fullName>
    </submittedName>
</protein>
<keyword evidence="2 5" id="KW-0479">Metal-binding</keyword>
<dbReference type="PANTHER" id="PTHR20854:SF4">
    <property type="entry name" value="INOSITOL-1-MONOPHOSPHATASE-RELATED"/>
    <property type="match status" value="1"/>
</dbReference>
<dbReference type="InterPro" id="IPR020550">
    <property type="entry name" value="Inositol_monophosphatase_CS"/>
</dbReference>
<dbReference type="Gene3D" id="3.40.190.80">
    <property type="match status" value="1"/>
</dbReference>
<comment type="caution">
    <text evidence="6">The sequence shown here is derived from an EMBL/GenBank/DDBJ whole genome shotgun (WGS) entry which is preliminary data.</text>
</comment>
<keyword evidence="7" id="KW-1185">Reference proteome</keyword>
<evidence type="ECO:0000256" key="2">
    <source>
        <dbReference type="ARBA" id="ARBA00022723"/>
    </source>
</evidence>
<evidence type="ECO:0000256" key="5">
    <source>
        <dbReference type="PIRSR" id="PIRSR600760-2"/>
    </source>
</evidence>
<dbReference type="GO" id="GO:0006020">
    <property type="term" value="P:inositol metabolic process"/>
    <property type="evidence" value="ECO:0007669"/>
    <property type="project" value="TreeGrafter"/>
</dbReference>
<feature type="binding site" evidence="5">
    <location>
        <position position="82"/>
    </location>
    <ligand>
        <name>Mg(2+)</name>
        <dbReference type="ChEBI" id="CHEBI:18420"/>
        <label>1</label>
        <note>catalytic</note>
    </ligand>
</feature>
<evidence type="ECO:0000256" key="4">
    <source>
        <dbReference type="ARBA" id="ARBA00022842"/>
    </source>
</evidence>
<dbReference type="Pfam" id="PF00459">
    <property type="entry name" value="Inositol_P"/>
    <property type="match status" value="1"/>
</dbReference>
<evidence type="ECO:0000256" key="1">
    <source>
        <dbReference type="ARBA" id="ARBA00009759"/>
    </source>
</evidence>
<dbReference type="GO" id="GO:0008934">
    <property type="term" value="F:inositol monophosphate 1-phosphatase activity"/>
    <property type="evidence" value="ECO:0007669"/>
    <property type="project" value="TreeGrafter"/>
</dbReference>